<organism evidence="3 4">
    <name type="scientific">Streptomyces boetiae</name>
    <dbReference type="NCBI Taxonomy" id="3075541"/>
    <lineage>
        <taxon>Bacteria</taxon>
        <taxon>Bacillati</taxon>
        <taxon>Actinomycetota</taxon>
        <taxon>Actinomycetes</taxon>
        <taxon>Kitasatosporales</taxon>
        <taxon>Streptomycetaceae</taxon>
        <taxon>Streptomyces</taxon>
    </lineage>
</organism>
<dbReference type="Pfam" id="PF13560">
    <property type="entry name" value="HTH_31"/>
    <property type="match status" value="1"/>
</dbReference>
<evidence type="ECO:0000259" key="2">
    <source>
        <dbReference type="PROSITE" id="PS50943"/>
    </source>
</evidence>
<gene>
    <name evidence="3" type="ORF">RM780_07910</name>
</gene>
<dbReference type="SMART" id="SM00530">
    <property type="entry name" value="HTH_XRE"/>
    <property type="match status" value="1"/>
</dbReference>
<protein>
    <submittedName>
        <fullName evidence="3">Helix-turn-helix transcriptional regulator</fullName>
    </submittedName>
</protein>
<evidence type="ECO:0000313" key="3">
    <source>
        <dbReference type="EMBL" id="MDT0306887.1"/>
    </source>
</evidence>
<dbReference type="SUPFAM" id="SSF47413">
    <property type="entry name" value="lambda repressor-like DNA-binding domains"/>
    <property type="match status" value="1"/>
</dbReference>
<sequence length="85" mass="8990">MPAAAPVPAHLFARRVEVGRRIKAARKRARLSQPGLAELVGCDFKTISRIETGAVSPRLDRLFEIADALGVPVASLVPGGPPPPE</sequence>
<accession>A0ABU2L5P8</accession>
<dbReference type="CDD" id="cd00093">
    <property type="entry name" value="HTH_XRE"/>
    <property type="match status" value="1"/>
</dbReference>
<comment type="caution">
    <text evidence="3">The sequence shown here is derived from an EMBL/GenBank/DDBJ whole genome shotgun (WGS) entry which is preliminary data.</text>
</comment>
<dbReference type="InterPro" id="IPR010982">
    <property type="entry name" value="Lambda_DNA-bd_dom_sf"/>
</dbReference>
<dbReference type="InterPro" id="IPR001387">
    <property type="entry name" value="Cro/C1-type_HTH"/>
</dbReference>
<dbReference type="RefSeq" id="WP_311629828.1">
    <property type="nucleotide sequence ID" value="NZ_JAVREN010000008.1"/>
</dbReference>
<evidence type="ECO:0000313" key="4">
    <source>
        <dbReference type="Proteomes" id="UP001183388"/>
    </source>
</evidence>
<feature type="domain" description="HTH cro/C1-type" evidence="2">
    <location>
        <begin position="22"/>
        <end position="76"/>
    </location>
</feature>
<dbReference type="InterPro" id="IPR050807">
    <property type="entry name" value="TransReg_Diox_bact_type"/>
</dbReference>
<keyword evidence="4" id="KW-1185">Reference proteome</keyword>
<dbReference type="PROSITE" id="PS50943">
    <property type="entry name" value="HTH_CROC1"/>
    <property type="match status" value="1"/>
</dbReference>
<proteinExistence type="predicted"/>
<reference evidence="4" key="1">
    <citation type="submission" date="2023-07" db="EMBL/GenBank/DDBJ databases">
        <title>30 novel species of actinomycetes from the DSMZ collection.</title>
        <authorList>
            <person name="Nouioui I."/>
        </authorList>
    </citation>
    <scope>NUCLEOTIDE SEQUENCE [LARGE SCALE GENOMIC DNA]</scope>
    <source>
        <strain evidence="4">DSM 44917</strain>
    </source>
</reference>
<dbReference type="EMBL" id="JAVREN010000008">
    <property type="protein sequence ID" value="MDT0306887.1"/>
    <property type="molecule type" value="Genomic_DNA"/>
</dbReference>
<dbReference type="PANTHER" id="PTHR46797">
    <property type="entry name" value="HTH-TYPE TRANSCRIPTIONAL REGULATOR"/>
    <property type="match status" value="1"/>
</dbReference>
<dbReference type="Proteomes" id="UP001183388">
    <property type="component" value="Unassembled WGS sequence"/>
</dbReference>
<name>A0ABU2L5P8_9ACTN</name>
<dbReference type="PANTHER" id="PTHR46797:SF1">
    <property type="entry name" value="METHYLPHOSPHONATE SYNTHASE"/>
    <property type="match status" value="1"/>
</dbReference>
<keyword evidence="1" id="KW-0238">DNA-binding</keyword>
<evidence type="ECO:0000256" key="1">
    <source>
        <dbReference type="ARBA" id="ARBA00023125"/>
    </source>
</evidence>
<dbReference type="Gene3D" id="1.10.260.40">
    <property type="entry name" value="lambda repressor-like DNA-binding domains"/>
    <property type="match status" value="1"/>
</dbReference>